<dbReference type="Gene3D" id="3.20.20.70">
    <property type="entry name" value="Aldolase class I"/>
    <property type="match status" value="1"/>
</dbReference>
<feature type="binding site" evidence="5">
    <location>
        <position position="127"/>
    </location>
    <ligand>
        <name>phosphoenolpyruvate</name>
        <dbReference type="ChEBI" id="CHEBI:58702"/>
    </ligand>
</feature>
<dbReference type="STRING" id="667725.A0A0L0FJ62"/>
<evidence type="ECO:0000313" key="8">
    <source>
        <dbReference type="EMBL" id="KNC76817.1"/>
    </source>
</evidence>
<dbReference type="GO" id="GO:0008652">
    <property type="term" value="P:amino acid biosynthetic process"/>
    <property type="evidence" value="ECO:0007669"/>
    <property type="project" value="UniProtKB-KW"/>
</dbReference>
<dbReference type="PANTHER" id="PTHR21337">
    <property type="entry name" value="PHOSPHO-2-DEHYDRO-3-DEOXYHEPTONATE ALDOLASE 1, 2"/>
    <property type="match status" value="1"/>
</dbReference>
<evidence type="ECO:0000256" key="1">
    <source>
        <dbReference type="ARBA" id="ARBA00004688"/>
    </source>
</evidence>
<gene>
    <name evidence="8" type="ORF">SARC_10705</name>
</gene>
<sequence length="475" mass="53713">MTKRISATAIDMETKKSKHTSDNWSVHSYKDKVAKQQPEYPDQQKLENVLKELECLPPLVHTGEIDQLRAQLKEVADGKRFLLQGGDCAELFAYCNKNQIENKVKIMLQMSLILTHGAHLPIVRIARIAGQYGKPRSSPTEIIDGETFPSFRGENVNGMEKEDRTHDPQRLLKAYFHSAATLNYIRALVHGGFADIRKPENWELSHVEDLHTRQLFEGLSSKVQESLEFMKKILNVKDNEALRYADFYSSHEGLILDYEAALTRVEGTGEGAKHYNTSAHYIWIGDRTREITGAHIEYFRGIANPIGVKCGPSMEPEELVRLIRILDPDQQAGRLSIITRYGHANIKNYLPAHIKAVQEAGLKVVWVCDPMHGNTESSQSGYKTRSFDNVLSELRSAFNIHKEHRGRLGGVHFELTGDNVTECTGGSENLKDTDLGTNYETFCDPRLNYGQSMDMAFLIADYFNKARATKNSMVL</sequence>
<dbReference type="eggNOG" id="ENOG502QPP7">
    <property type="taxonomic scope" value="Eukaryota"/>
</dbReference>
<accession>A0A0L0FJ62</accession>
<evidence type="ECO:0000313" key="9">
    <source>
        <dbReference type="Proteomes" id="UP000054560"/>
    </source>
</evidence>
<keyword evidence="5" id="KW-0170">Cobalt</keyword>
<evidence type="ECO:0000256" key="5">
    <source>
        <dbReference type="PIRSR" id="PIRSR602480-1"/>
    </source>
</evidence>
<keyword evidence="5" id="KW-0464">Manganese</keyword>
<dbReference type="UniPathway" id="UPA00053">
    <property type="reaction ID" value="UER00084"/>
</dbReference>
<feature type="binding site" evidence="5">
    <location>
        <position position="414"/>
    </location>
    <ligand>
        <name>Mn(2+)</name>
        <dbReference type="ChEBI" id="CHEBI:29035"/>
    </ligand>
</feature>
<feature type="binding site" evidence="5">
    <location>
        <position position="340"/>
    </location>
    <ligand>
        <name>phosphoenolpyruvate</name>
        <dbReference type="ChEBI" id="CHEBI:58702"/>
    </ligand>
</feature>
<keyword evidence="3 6" id="KW-0808">Transferase</keyword>
<feature type="binding site" evidence="5">
    <location>
        <position position="444"/>
    </location>
    <ligand>
        <name>Mn(2+)</name>
        <dbReference type="ChEBI" id="CHEBI:29035"/>
    </ligand>
</feature>
<keyword evidence="9" id="KW-1185">Reference proteome</keyword>
<comment type="cofactor">
    <cofactor evidence="5">
        <name>Mn(2+)</name>
        <dbReference type="ChEBI" id="CHEBI:29035"/>
    </cofactor>
    <cofactor evidence="5">
        <name>Co(2+)</name>
        <dbReference type="ChEBI" id="CHEBI:48828"/>
    </cofactor>
    <cofactor evidence="5">
        <name>Cd(2+)</name>
        <dbReference type="ChEBI" id="CHEBI:48775"/>
    </cofactor>
    <text evidence="5">Binds 1 divalent cation per subunit. The enzyme is active with manganese, cobalt or cadmium ions.</text>
</comment>
<dbReference type="AlphaFoldDB" id="A0A0L0FJ62"/>
<comment type="catalytic activity">
    <reaction evidence="4 6">
        <text>D-erythrose 4-phosphate + phosphoenolpyruvate + H2O = 7-phospho-2-dehydro-3-deoxy-D-arabino-heptonate + phosphate</text>
        <dbReference type="Rhea" id="RHEA:14717"/>
        <dbReference type="ChEBI" id="CHEBI:15377"/>
        <dbReference type="ChEBI" id="CHEBI:16897"/>
        <dbReference type="ChEBI" id="CHEBI:43474"/>
        <dbReference type="ChEBI" id="CHEBI:58394"/>
        <dbReference type="ChEBI" id="CHEBI:58702"/>
        <dbReference type="EC" id="2.5.1.54"/>
    </reaction>
</comment>
<evidence type="ECO:0000256" key="7">
    <source>
        <dbReference type="SAM" id="MobiDB-lite"/>
    </source>
</evidence>
<dbReference type="InterPro" id="IPR013785">
    <property type="entry name" value="Aldolase_TIM"/>
</dbReference>
<feature type="region of interest" description="Disordered" evidence="7">
    <location>
        <begin position="1"/>
        <end position="22"/>
    </location>
</feature>
<dbReference type="GO" id="GO:0003849">
    <property type="term" value="F:3-deoxy-7-phosphoheptulonate synthase activity"/>
    <property type="evidence" value="ECO:0007669"/>
    <property type="project" value="UniProtKB-EC"/>
</dbReference>
<evidence type="ECO:0000256" key="3">
    <source>
        <dbReference type="ARBA" id="ARBA00022679"/>
    </source>
</evidence>
<dbReference type="RefSeq" id="XP_014150719.1">
    <property type="nucleotide sequence ID" value="XM_014295244.1"/>
</dbReference>
<feature type="binding site" evidence="5">
    <location>
        <position position="309"/>
    </location>
    <ligand>
        <name>phosphoenolpyruvate</name>
        <dbReference type="ChEBI" id="CHEBI:58702"/>
    </ligand>
</feature>
<evidence type="ECO:0000256" key="2">
    <source>
        <dbReference type="ARBA" id="ARBA00008911"/>
    </source>
</evidence>
<dbReference type="EMBL" id="KQ242952">
    <property type="protein sequence ID" value="KNC76817.1"/>
    <property type="molecule type" value="Genomic_DNA"/>
</dbReference>
<protein>
    <recommendedName>
        <fullName evidence="6">Phospho-2-dehydro-3-deoxyheptonate aldolase</fullName>
        <ecNumber evidence="6">2.5.1.54</ecNumber>
    </recommendedName>
</protein>
<comment type="pathway">
    <text evidence="1 6">Metabolic intermediate biosynthesis; chorismate biosynthesis; chorismate from D-erythrose 4-phosphate and phosphoenolpyruvate: step 1/7.</text>
</comment>
<dbReference type="EC" id="2.5.1.54" evidence="6"/>
<evidence type="ECO:0000256" key="4">
    <source>
        <dbReference type="ARBA" id="ARBA00047508"/>
    </source>
</evidence>
<dbReference type="InterPro" id="IPR002480">
    <property type="entry name" value="DAHP_synth_2"/>
</dbReference>
<feature type="compositionally biased region" description="Basic and acidic residues" evidence="7">
    <location>
        <begin position="12"/>
        <end position="21"/>
    </location>
</feature>
<name>A0A0L0FJ62_9EUKA</name>
<reference evidence="8 9" key="1">
    <citation type="submission" date="2011-02" db="EMBL/GenBank/DDBJ databases">
        <title>The Genome Sequence of Sphaeroforma arctica JP610.</title>
        <authorList>
            <consortium name="The Broad Institute Genome Sequencing Platform"/>
            <person name="Russ C."/>
            <person name="Cuomo C."/>
            <person name="Young S.K."/>
            <person name="Zeng Q."/>
            <person name="Gargeya S."/>
            <person name="Alvarado L."/>
            <person name="Berlin A."/>
            <person name="Chapman S.B."/>
            <person name="Chen Z."/>
            <person name="Freedman E."/>
            <person name="Gellesch M."/>
            <person name="Goldberg J."/>
            <person name="Griggs A."/>
            <person name="Gujja S."/>
            <person name="Heilman E."/>
            <person name="Heiman D."/>
            <person name="Howarth C."/>
            <person name="Mehta T."/>
            <person name="Neiman D."/>
            <person name="Pearson M."/>
            <person name="Roberts A."/>
            <person name="Saif S."/>
            <person name="Shea T."/>
            <person name="Shenoy N."/>
            <person name="Sisk P."/>
            <person name="Stolte C."/>
            <person name="Sykes S."/>
            <person name="White J."/>
            <person name="Yandava C."/>
            <person name="Burger G."/>
            <person name="Gray M.W."/>
            <person name="Holland P.W.H."/>
            <person name="King N."/>
            <person name="Lang F.B.F."/>
            <person name="Roger A.J."/>
            <person name="Ruiz-Trillo I."/>
            <person name="Haas B."/>
            <person name="Nusbaum C."/>
            <person name="Birren B."/>
        </authorList>
    </citation>
    <scope>NUCLEOTIDE SEQUENCE [LARGE SCALE GENOMIC DNA]</scope>
    <source>
        <strain evidence="8 9">JP610</strain>
    </source>
</reference>
<keyword evidence="6" id="KW-0028">Amino-acid biosynthesis</keyword>
<dbReference type="GO" id="GO:0009423">
    <property type="term" value="P:chorismate biosynthetic process"/>
    <property type="evidence" value="ECO:0007669"/>
    <property type="project" value="UniProtKB-UniPathway"/>
</dbReference>
<dbReference type="GeneID" id="25911209"/>
<evidence type="ECO:0000256" key="6">
    <source>
        <dbReference type="RuleBase" id="RU363071"/>
    </source>
</evidence>
<feature type="binding site" evidence="5">
    <location>
        <position position="372"/>
    </location>
    <ligand>
        <name>Mn(2+)</name>
        <dbReference type="ChEBI" id="CHEBI:29035"/>
    </ligand>
</feature>
<dbReference type="Proteomes" id="UP000054560">
    <property type="component" value="Unassembled WGS sequence"/>
</dbReference>
<dbReference type="SUPFAM" id="SSF51569">
    <property type="entry name" value="Aldolase"/>
    <property type="match status" value="1"/>
</dbReference>
<keyword evidence="5" id="KW-0104">Cadmium</keyword>
<dbReference type="OrthoDB" id="2338at2759"/>
<proteinExistence type="inferred from homology"/>
<dbReference type="Pfam" id="PF01474">
    <property type="entry name" value="DAHP_synth_2"/>
    <property type="match status" value="1"/>
</dbReference>
<keyword evidence="6" id="KW-0057">Aromatic amino acid biosynthesis</keyword>
<dbReference type="GO" id="GO:0009073">
    <property type="term" value="P:aromatic amino acid family biosynthetic process"/>
    <property type="evidence" value="ECO:0007669"/>
    <property type="project" value="UniProtKB-KW"/>
</dbReference>
<comment type="similarity">
    <text evidence="2 6">Belongs to the class-II DAHP synthase family.</text>
</comment>
<feature type="binding site" evidence="5">
    <location>
        <position position="88"/>
    </location>
    <ligand>
        <name>Mn(2+)</name>
        <dbReference type="ChEBI" id="CHEBI:29035"/>
    </ligand>
</feature>
<organism evidence="8 9">
    <name type="scientific">Sphaeroforma arctica JP610</name>
    <dbReference type="NCBI Taxonomy" id="667725"/>
    <lineage>
        <taxon>Eukaryota</taxon>
        <taxon>Ichthyosporea</taxon>
        <taxon>Ichthyophonida</taxon>
        <taxon>Sphaeroforma</taxon>
    </lineage>
</organism>
<dbReference type="PANTHER" id="PTHR21337:SF0">
    <property type="entry name" value="PHOSPHO-2-DEHYDRO-3-DEOXYHEPTONATE ALDOLASE"/>
    <property type="match status" value="1"/>
</dbReference>